<feature type="domain" description="TonB-dependent receptor plug" evidence="14">
    <location>
        <begin position="62"/>
        <end position="167"/>
    </location>
</feature>
<keyword evidence="8 9" id="KW-0998">Cell outer membrane</keyword>
<evidence type="ECO:0000313" key="16">
    <source>
        <dbReference type="Proteomes" id="UP000294832"/>
    </source>
</evidence>
<evidence type="ECO:0000256" key="4">
    <source>
        <dbReference type="ARBA" id="ARBA00022692"/>
    </source>
</evidence>
<keyword evidence="6 10" id="KW-0798">TonB box</keyword>
<comment type="caution">
    <text evidence="15">The sequence shown here is derived from an EMBL/GenBank/DDBJ whole genome shotgun (WGS) entry which is preliminary data.</text>
</comment>
<evidence type="ECO:0000256" key="5">
    <source>
        <dbReference type="ARBA" id="ARBA00022729"/>
    </source>
</evidence>
<dbReference type="Pfam" id="PF07715">
    <property type="entry name" value="Plug"/>
    <property type="match status" value="1"/>
</dbReference>
<dbReference type="PROSITE" id="PS00430">
    <property type="entry name" value="TONB_DEPENDENT_REC_1"/>
    <property type="match status" value="1"/>
</dbReference>
<evidence type="ECO:0000256" key="11">
    <source>
        <dbReference type="RuleBase" id="RU003357"/>
    </source>
</evidence>
<evidence type="ECO:0000256" key="8">
    <source>
        <dbReference type="ARBA" id="ARBA00023237"/>
    </source>
</evidence>
<dbReference type="InterPro" id="IPR037066">
    <property type="entry name" value="Plug_dom_sf"/>
</dbReference>
<evidence type="ECO:0000256" key="12">
    <source>
        <dbReference type="SAM" id="SignalP"/>
    </source>
</evidence>
<sequence length="983" mass="107343">MKSDAAIGRRALAVCLLLTTTPPFLSYADEADDANGDSTQKEKKMETVTVTGTRIQRAEFATNSPISTVDEKDIKFQGATTVEGVLNKMPQFTPDANENVSNGADGTAQINLRNLGSNRVLTLVNGQRILPTMAMDMNFIPSALVKRIDVVTGGASAVYGSDAISGVVNFILQDDLNGIVFDTQASTYQHNNNDDGLRDLVSSYGYETAPSSVTDGEKYDFNLAAGTDFADDKGNITFYAGYRRTEPVVQSERDYSACSISANSTLNGYACGGSGNNPWGRFTVLSGPNTGGSYNNTKDGQKVWDQYSDDYLYNFSPLNYIQRMDRRYTAGMMTHYNVSDTTQVYGSFMFMDDHSFSQVAPSALWFGSDFAINCDNPLMSDQQRSALCGTAAGTNEVIDTYVGYRLDGTNARPRRDDLRHTDYRFNFGLKGDITDGISYDVSYLRTVALYQERYMNDVDQFKAANALLAVTDDAGNVVCQSVVSGTDSDCVPIDVFAYSGISDAGLDYILTTSSTDSTQTLDVLSGFSQIDLDYYGIKLPWADMGPALVIGGEHRREVYEFNADAIAKANGSDDAYGEIKVSEGYTELDLPIIENAPGAKYLGVTGGYRYSKYDNNDDQGNDTSYSANTYKVELTYSPNDDLRLRGSYNHAIRAPNVNELFSSQGLSNYSGSDPCAGSNPSATFEDCARTGVTAAQYGHIVECPADQCVYQFGGNPYLKPEQADTYTYGIVLTPTAIPDLSVSLDYYTIKVKDYIGTIDPTLIINQCLSTGNSYYCDLFHRSGAGSLFGTEGYVVSTTLNTGYLQTSGIDINAAYQYELGEWGALNFQLVGTWLKEMVTEPQPGLGTYDCKGLFGPTCGQPAPTWRHNARMTWATPWYDAQVSLLWRYLGSVDLSSNTDNEFLAGSDHYYVNDHIGAYNYFDLSGSMTLTDNIQLRAGINNLLDKDPPVIVSNVLSSFGNGNTFPGSYDPLGRQLFIGLTAKF</sequence>
<evidence type="ECO:0000256" key="9">
    <source>
        <dbReference type="PROSITE-ProRule" id="PRU01360"/>
    </source>
</evidence>
<dbReference type="GO" id="GO:0009279">
    <property type="term" value="C:cell outer membrane"/>
    <property type="evidence" value="ECO:0007669"/>
    <property type="project" value="UniProtKB-SubCell"/>
</dbReference>
<feature type="signal peptide" evidence="12">
    <location>
        <begin position="1"/>
        <end position="28"/>
    </location>
</feature>
<proteinExistence type="inferred from homology"/>
<reference evidence="15 16" key="1">
    <citation type="submission" date="2019-03" db="EMBL/GenBank/DDBJ databases">
        <title>Freshwater and sediment microbial communities from various areas in North America, analyzing microbe dynamics in response to fracking.</title>
        <authorList>
            <person name="Lamendella R."/>
        </authorList>
    </citation>
    <scope>NUCLEOTIDE SEQUENCE [LARGE SCALE GENOMIC DNA]</scope>
    <source>
        <strain evidence="15 16">74A</strain>
    </source>
</reference>
<dbReference type="Pfam" id="PF00593">
    <property type="entry name" value="TonB_dep_Rec_b-barrel"/>
    <property type="match status" value="1"/>
</dbReference>
<dbReference type="InterPro" id="IPR000531">
    <property type="entry name" value="Beta-barrel_TonB"/>
</dbReference>
<organism evidence="15 16">
    <name type="scientific">Shewanella fodinae</name>
    <dbReference type="NCBI Taxonomy" id="552357"/>
    <lineage>
        <taxon>Bacteria</taxon>
        <taxon>Pseudomonadati</taxon>
        <taxon>Pseudomonadota</taxon>
        <taxon>Gammaproteobacteria</taxon>
        <taxon>Alteromonadales</taxon>
        <taxon>Shewanellaceae</taxon>
        <taxon>Shewanella</taxon>
    </lineage>
</organism>
<dbReference type="OrthoDB" id="176248at2"/>
<protein>
    <submittedName>
        <fullName evidence="15">TonB-dependent receptor-like protein</fullName>
    </submittedName>
</protein>
<gene>
    <name evidence="15" type="ORF">EDC91_101168</name>
</gene>
<evidence type="ECO:0000256" key="1">
    <source>
        <dbReference type="ARBA" id="ARBA00004571"/>
    </source>
</evidence>
<dbReference type="AlphaFoldDB" id="A0A4R2FLT9"/>
<comment type="similarity">
    <text evidence="9 11">Belongs to the TonB-dependent receptor family.</text>
</comment>
<dbReference type="Proteomes" id="UP000294832">
    <property type="component" value="Unassembled WGS sequence"/>
</dbReference>
<evidence type="ECO:0000256" key="6">
    <source>
        <dbReference type="ARBA" id="ARBA00023077"/>
    </source>
</evidence>
<dbReference type="PANTHER" id="PTHR47234">
    <property type="match status" value="1"/>
</dbReference>
<dbReference type="PROSITE" id="PS52016">
    <property type="entry name" value="TONB_DEPENDENT_REC_3"/>
    <property type="match status" value="1"/>
</dbReference>
<evidence type="ECO:0000259" key="13">
    <source>
        <dbReference type="Pfam" id="PF00593"/>
    </source>
</evidence>
<accession>A0A4R2FLT9</accession>
<feature type="short sequence motif" description="TonB box" evidence="10">
    <location>
        <begin position="47"/>
        <end position="53"/>
    </location>
</feature>
<comment type="subcellular location">
    <subcellularLocation>
        <location evidence="1 9">Cell outer membrane</location>
        <topology evidence="1 9">Multi-pass membrane protein</topology>
    </subcellularLocation>
</comment>
<keyword evidence="2 9" id="KW-0813">Transport</keyword>
<keyword evidence="15" id="KW-0675">Receptor</keyword>
<evidence type="ECO:0000259" key="14">
    <source>
        <dbReference type="Pfam" id="PF07715"/>
    </source>
</evidence>
<dbReference type="EMBL" id="SLWF01000001">
    <property type="protein sequence ID" value="TCN90698.1"/>
    <property type="molecule type" value="Genomic_DNA"/>
</dbReference>
<dbReference type="InterPro" id="IPR039426">
    <property type="entry name" value="TonB-dep_rcpt-like"/>
</dbReference>
<dbReference type="InterPro" id="IPR012910">
    <property type="entry name" value="Plug_dom"/>
</dbReference>
<evidence type="ECO:0000313" key="15">
    <source>
        <dbReference type="EMBL" id="TCN90698.1"/>
    </source>
</evidence>
<dbReference type="PANTHER" id="PTHR47234:SF2">
    <property type="entry name" value="TONB-DEPENDENT RECEPTOR"/>
    <property type="match status" value="1"/>
</dbReference>
<dbReference type="InterPro" id="IPR036942">
    <property type="entry name" value="Beta-barrel_TonB_sf"/>
</dbReference>
<keyword evidence="4 9" id="KW-0812">Transmembrane</keyword>
<keyword evidence="3 9" id="KW-1134">Transmembrane beta strand</keyword>
<evidence type="ECO:0000256" key="2">
    <source>
        <dbReference type="ARBA" id="ARBA00022448"/>
    </source>
</evidence>
<dbReference type="Gene3D" id="2.40.170.20">
    <property type="entry name" value="TonB-dependent receptor, beta-barrel domain"/>
    <property type="match status" value="1"/>
</dbReference>
<feature type="domain" description="TonB-dependent receptor-like beta-barrel" evidence="13">
    <location>
        <begin position="405"/>
        <end position="942"/>
    </location>
</feature>
<evidence type="ECO:0000256" key="3">
    <source>
        <dbReference type="ARBA" id="ARBA00022452"/>
    </source>
</evidence>
<keyword evidence="16" id="KW-1185">Reference proteome</keyword>
<keyword evidence="7 9" id="KW-0472">Membrane</keyword>
<dbReference type="RefSeq" id="WP_133037431.1">
    <property type="nucleotide sequence ID" value="NZ_SLWF01000001.1"/>
</dbReference>
<dbReference type="Gene3D" id="2.170.130.10">
    <property type="entry name" value="TonB-dependent receptor, plug domain"/>
    <property type="match status" value="1"/>
</dbReference>
<keyword evidence="5 12" id="KW-0732">Signal</keyword>
<feature type="chain" id="PRO_5020739643" evidence="12">
    <location>
        <begin position="29"/>
        <end position="983"/>
    </location>
</feature>
<evidence type="ECO:0000256" key="10">
    <source>
        <dbReference type="PROSITE-ProRule" id="PRU10143"/>
    </source>
</evidence>
<evidence type="ECO:0000256" key="7">
    <source>
        <dbReference type="ARBA" id="ARBA00023136"/>
    </source>
</evidence>
<name>A0A4R2FLT9_9GAMM</name>
<dbReference type="InterPro" id="IPR010916">
    <property type="entry name" value="TonB_box_CS"/>
</dbReference>
<dbReference type="SUPFAM" id="SSF56935">
    <property type="entry name" value="Porins"/>
    <property type="match status" value="1"/>
</dbReference>